<dbReference type="InterPro" id="IPR002110">
    <property type="entry name" value="Ankyrin_rpt"/>
</dbReference>
<dbReference type="STRING" id="1794912.AXX12_06935"/>
<sequence>MPLCPGCFEQTHNLGVCPICGYREGTRRSSLLLPYGTLLRNQYLIGNVLGNPGGFGITYLGYNQKLECKVAIKEFLPREIAGRSIDGIGVEVHAANDAHIFAAGLEQFLQEARLLAKFAHANIVRVIDFFEENGTAYLVMDYYSGVTLVEYVERNGGSLSQRAALEILLPIFDGLREIHARGILHRDIKPQNIYITTQGRPILLDFGAARQTVEALSQGFSLLITPGFAPIEQYDRQGKQGPWTDVYGCAATLYYMLTGHAPPDAVSRMTKDSFQPAIEAQTGSPGLLLALEKGLALLPENRLSSIAEFQEYLSNETIRIPKSREDVTQLLTTQPMLHIPQRTAAAGSEETAELPSEPARLRPVWRNPKMKIWLLVLAVVIGIGVWYFQHTPVNQLTQKGIPFTEQAFFQAVRTDNQEVVKLFLAAGYKPDHAAQDTGETAVMAAIEAGQFPMVNYLIAQGASLDRKDYQGRKPMDIALKQGNIQILKLLMDQQKRGPDSKDEHGRTLLEQAILAGNMNSVKFVIEQGAAINTEDIHGNTLLDQMLAAGNQPVAQLLKSLGAKRNVNKDFVRGQLNEIKVPPGDTTGFEIDLLGNGLGQQITLTRQNSSRGTVAISQDGRLLAEYGNFRSQRWYAANLRDDNTPDLIYFRLVGSDFIEEIKIIGRTGKETIGLLFAPDLGMLRSMGLLHGQAGIQLEGKQLIVYSGKNRAVVEWSPEQQSFRMRKL</sequence>
<feature type="domain" description="Protein kinase" evidence="6">
    <location>
        <begin position="44"/>
        <end position="337"/>
    </location>
</feature>
<dbReference type="SMART" id="SM00220">
    <property type="entry name" value="S_TKc"/>
    <property type="match status" value="1"/>
</dbReference>
<dbReference type="InterPro" id="IPR008271">
    <property type="entry name" value="Ser/Thr_kinase_AS"/>
</dbReference>
<evidence type="ECO:0000313" key="7">
    <source>
        <dbReference type="EMBL" id="KYZ76172.1"/>
    </source>
</evidence>
<dbReference type="PROSITE" id="PS50088">
    <property type="entry name" value="ANK_REPEAT"/>
    <property type="match status" value="2"/>
</dbReference>
<feature type="repeat" description="ANK" evidence="5">
    <location>
        <begin position="437"/>
        <end position="469"/>
    </location>
</feature>
<dbReference type="PROSITE" id="PS50011">
    <property type="entry name" value="PROTEIN_KINASE_DOM"/>
    <property type="match status" value="1"/>
</dbReference>
<dbReference type="SMART" id="SM00248">
    <property type="entry name" value="ANK"/>
    <property type="match status" value="5"/>
</dbReference>
<reference evidence="7 8" key="1">
    <citation type="submission" date="2016-02" db="EMBL/GenBank/DDBJ databases">
        <title>Anaerosporomusa subterraneum gen. nov., sp. nov., a spore-forming obligate anaerobe isolated from saprolite.</title>
        <authorList>
            <person name="Choi J.K."/>
            <person name="Shah M."/>
            <person name="Yee N."/>
        </authorList>
    </citation>
    <scope>NUCLEOTIDE SEQUENCE [LARGE SCALE GENOMIC DNA]</scope>
    <source>
        <strain evidence="7 8">RU4</strain>
    </source>
</reference>
<dbReference type="EMBL" id="LSGP01000017">
    <property type="protein sequence ID" value="KYZ76172.1"/>
    <property type="molecule type" value="Genomic_DNA"/>
</dbReference>
<dbReference type="AlphaFoldDB" id="A0A154BQE8"/>
<dbReference type="PROSITE" id="PS00108">
    <property type="entry name" value="PROTEIN_KINASE_ST"/>
    <property type="match status" value="1"/>
</dbReference>
<keyword evidence="2" id="KW-0547">Nucleotide-binding</keyword>
<gene>
    <name evidence="7" type="ORF">AXX12_06935</name>
</gene>
<name>A0A154BQE8_ANASB</name>
<evidence type="ECO:0000256" key="1">
    <source>
        <dbReference type="ARBA" id="ARBA00022679"/>
    </source>
</evidence>
<dbReference type="OrthoDB" id="9788659at2"/>
<dbReference type="SUPFAM" id="SSF56112">
    <property type="entry name" value="Protein kinase-like (PK-like)"/>
    <property type="match status" value="1"/>
</dbReference>
<dbReference type="PANTHER" id="PTHR43289">
    <property type="entry name" value="MITOGEN-ACTIVATED PROTEIN KINASE KINASE KINASE 20-RELATED"/>
    <property type="match status" value="1"/>
</dbReference>
<keyword evidence="8" id="KW-1185">Reference proteome</keyword>
<keyword evidence="1" id="KW-0808">Transferase</keyword>
<dbReference type="Gene3D" id="3.30.200.20">
    <property type="entry name" value="Phosphorylase Kinase, domain 1"/>
    <property type="match status" value="1"/>
</dbReference>
<evidence type="ECO:0000256" key="3">
    <source>
        <dbReference type="ARBA" id="ARBA00022777"/>
    </source>
</evidence>
<dbReference type="Pfam" id="PF12796">
    <property type="entry name" value="Ank_2"/>
    <property type="match status" value="1"/>
</dbReference>
<dbReference type="Gene3D" id="1.10.510.10">
    <property type="entry name" value="Transferase(Phosphotransferase) domain 1"/>
    <property type="match status" value="1"/>
</dbReference>
<dbReference type="InterPro" id="IPR036770">
    <property type="entry name" value="Ankyrin_rpt-contain_sf"/>
</dbReference>
<evidence type="ECO:0000256" key="4">
    <source>
        <dbReference type="ARBA" id="ARBA00022840"/>
    </source>
</evidence>
<keyword evidence="4" id="KW-0067">ATP-binding</keyword>
<dbReference type="PANTHER" id="PTHR43289:SF34">
    <property type="entry name" value="SERINE_THREONINE-PROTEIN KINASE YBDM-RELATED"/>
    <property type="match status" value="1"/>
</dbReference>
<dbReference type="Pfam" id="PF00069">
    <property type="entry name" value="Pkinase"/>
    <property type="match status" value="1"/>
</dbReference>
<comment type="caution">
    <text evidence="7">The sequence shown here is derived from an EMBL/GenBank/DDBJ whole genome shotgun (WGS) entry which is preliminary data.</text>
</comment>
<dbReference type="GO" id="GO:0004674">
    <property type="term" value="F:protein serine/threonine kinase activity"/>
    <property type="evidence" value="ECO:0007669"/>
    <property type="project" value="TreeGrafter"/>
</dbReference>
<dbReference type="CDD" id="cd14014">
    <property type="entry name" value="STKc_PknB_like"/>
    <property type="match status" value="1"/>
</dbReference>
<dbReference type="SUPFAM" id="SSF48403">
    <property type="entry name" value="Ankyrin repeat"/>
    <property type="match status" value="1"/>
</dbReference>
<dbReference type="Proteomes" id="UP000076268">
    <property type="component" value="Unassembled WGS sequence"/>
</dbReference>
<feature type="repeat" description="ANK" evidence="5">
    <location>
        <begin position="504"/>
        <end position="536"/>
    </location>
</feature>
<protein>
    <recommendedName>
        <fullName evidence="6">Protein kinase domain-containing protein</fullName>
    </recommendedName>
</protein>
<keyword evidence="5" id="KW-0040">ANK repeat</keyword>
<proteinExistence type="predicted"/>
<dbReference type="GO" id="GO:0005524">
    <property type="term" value="F:ATP binding"/>
    <property type="evidence" value="ECO:0007669"/>
    <property type="project" value="UniProtKB-KW"/>
</dbReference>
<evidence type="ECO:0000256" key="5">
    <source>
        <dbReference type="PROSITE-ProRule" id="PRU00023"/>
    </source>
</evidence>
<dbReference type="PROSITE" id="PS50297">
    <property type="entry name" value="ANK_REP_REGION"/>
    <property type="match status" value="2"/>
</dbReference>
<accession>A0A154BQE8</accession>
<evidence type="ECO:0000259" key="6">
    <source>
        <dbReference type="PROSITE" id="PS50011"/>
    </source>
</evidence>
<organism evidence="7 8">
    <name type="scientific">Anaerosporomusa subterranea</name>
    <dbReference type="NCBI Taxonomy" id="1794912"/>
    <lineage>
        <taxon>Bacteria</taxon>
        <taxon>Bacillati</taxon>
        <taxon>Bacillota</taxon>
        <taxon>Negativicutes</taxon>
        <taxon>Acetonemataceae</taxon>
        <taxon>Anaerosporomusa</taxon>
    </lineage>
</organism>
<evidence type="ECO:0000256" key="2">
    <source>
        <dbReference type="ARBA" id="ARBA00022741"/>
    </source>
</evidence>
<dbReference type="InterPro" id="IPR000719">
    <property type="entry name" value="Prot_kinase_dom"/>
</dbReference>
<dbReference type="InterPro" id="IPR011009">
    <property type="entry name" value="Kinase-like_dom_sf"/>
</dbReference>
<dbReference type="Gene3D" id="1.25.40.20">
    <property type="entry name" value="Ankyrin repeat-containing domain"/>
    <property type="match status" value="1"/>
</dbReference>
<evidence type="ECO:0000313" key="8">
    <source>
        <dbReference type="Proteomes" id="UP000076268"/>
    </source>
</evidence>
<keyword evidence="3" id="KW-0418">Kinase</keyword>